<dbReference type="Proteomes" id="UP000654075">
    <property type="component" value="Unassembled WGS sequence"/>
</dbReference>
<evidence type="ECO:0000313" key="1">
    <source>
        <dbReference type="EMBL" id="CAE8615881.1"/>
    </source>
</evidence>
<keyword evidence="2" id="KW-1185">Reference proteome</keyword>
<comment type="caution">
    <text evidence="1">The sequence shown here is derived from an EMBL/GenBank/DDBJ whole genome shotgun (WGS) entry which is preliminary data.</text>
</comment>
<evidence type="ECO:0000313" key="2">
    <source>
        <dbReference type="Proteomes" id="UP000654075"/>
    </source>
</evidence>
<organism evidence="1 2">
    <name type="scientific">Polarella glacialis</name>
    <name type="common">Dinoflagellate</name>
    <dbReference type="NCBI Taxonomy" id="89957"/>
    <lineage>
        <taxon>Eukaryota</taxon>
        <taxon>Sar</taxon>
        <taxon>Alveolata</taxon>
        <taxon>Dinophyceae</taxon>
        <taxon>Suessiales</taxon>
        <taxon>Suessiaceae</taxon>
        <taxon>Polarella</taxon>
    </lineage>
</organism>
<dbReference type="OMA" id="NIATWME"/>
<sequence length="395" mass="44591">MTPNRYYCCGWALQFVTWLQRSFPATVIEHIPIFQSGPSLYFGQHFESFLEQNKATLTHNDLIVMDYSPTDAHFLKDEQRAARIFRMLSESPALPIVLMDANKPNEDYMKRYVRETAEFKIPLFNVNLLLKNAVKAGTLSKAKFAKLNSNWPHPPWSFHQLLADAFAIGLAQWAQHLACDESLWRSVTSGVCLSRPVTRDASDGCTVNPSKYNRVFSAPDLFQAAPSGLQGTLWSAEAPWKLHEDRLGKPGWIATSPNLTDQPGNLTFRFDQNIATWMERYDSLQKTKLYVDVSFMHTYKDAGLADLFVCGQYVARLDSLWETKASIAGSFVATLPLATCGIRRGRQNKKNHVFADFGEDFLTIVLRYVPPTGTPAAARLPGNKFKLLRLELCAL</sequence>
<dbReference type="EMBL" id="CAJNNV010025735">
    <property type="protein sequence ID" value="CAE8615881.1"/>
    <property type="molecule type" value="Genomic_DNA"/>
</dbReference>
<name>A0A813FP32_POLGL</name>
<protein>
    <submittedName>
        <fullName evidence="1">Uncharacterized protein</fullName>
    </submittedName>
</protein>
<reference evidence="1" key="1">
    <citation type="submission" date="2021-02" db="EMBL/GenBank/DDBJ databases">
        <authorList>
            <person name="Dougan E. K."/>
            <person name="Rhodes N."/>
            <person name="Thang M."/>
            <person name="Chan C."/>
        </authorList>
    </citation>
    <scope>NUCLEOTIDE SEQUENCE</scope>
</reference>
<dbReference type="AlphaFoldDB" id="A0A813FP32"/>
<gene>
    <name evidence="1" type="ORF">PGLA1383_LOCUS33589</name>
</gene>
<accession>A0A813FP32</accession>
<proteinExistence type="predicted"/>